<dbReference type="AlphaFoldDB" id="A0AAU7Q7I2"/>
<gene>
    <name evidence="1" type="ORF">ABK905_20555</name>
</gene>
<sequence>MENYNNLTEMRHQEEIFSRIRAYEILRNLDVEEYKATGKIVAKISNQELSFKAQRFMASMNHELTNSAIKKTLAQDYNRLYVYILKMCTIQMRGPNKSLESKLINLLEFSHYDAHFIGIREILLAKRFFEEGTQFSFFHKVRNNAKDFWSYVRGMAWDLRHQRFLECAITLKLEKDSYNFFPSILTCDKKFIQILDDYTIKAIVFNYKTKEILPFYDTDFSFEIAKVGVKIKDLLTKLTYDDAVRQRQFYQNGPEYLSNLVLVLENELEEVSGIKR</sequence>
<organism evidence="1">
    <name type="scientific">Acerihabitans sp. KWT182</name>
    <dbReference type="NCBI Taxonomy" id="3157919"/>
    <lineage>
        <taxon>Bacteria</taxon>
        <taxon>Pseudomonadati</taxon>
        <taxon>Pseudomonadota</taxon>
        <taxon>Gammaproteobacteria</taxon>
        <taxon>Enterobacterales</taxon>
        <taxon>Pectobacteriaceae</taxon>
        <taxon>Acerihabitans</taxon>
    </lineage>
</organism>
<proteinExistence type="predicted"/>
<protein>
    <submittedName>
        <fullName evidence="1">Uncharacterized protein</fullName>
    </submittedName>
</protein>
<evidence type="ECO:0000313" key="1">
    <source>
        <dbReference type="EMBL" id="XBS68923.1"/>
    </source>
</evidence>
<accession>A0AAU7Q7I2</accession>
<dbReference type="EMBL" id="CP157947">
    <property type="protein sequence ID" value="XBS68923.1"/>
    <property type="molecule type" value="Genomic_DNA"/>
</dbReference>
<name>A0AAU7Q7I2_9GAMM</name>
<reference evidence="1" key="1">
    <citation type="submission" date="2024-06" db="EMBL/GenBank/DDBJ databases">
        <authorList>
            <person name="Coelho C."/>
            <person name="Bento M."/>
            <person name="Garcia E."/>
            <person name="Camelo A."/>
            <person name="Brandao I."/>
            <person name="Espirito Santo C."/>
            <person name="Trovao J."/>
            <person name="Verissimo A."/>
            <person name="Costa J."/>
            <person name="Tiago I."/>
        </authorList>
    </citation>
    <scope>NUCLEOTIDE SEQUENCE</scope>
    <source>
        <strain evidence="1">KWT182</strain>
    </source>
</reference>